<evidence type="ECO:0000313" key="8">
    <source>
        <dbReference type="EMBL" id="GFH56573.1"/>
    </source>
</evidence>
<reference evidence="8 9" key="1">
    <citation type="journal article" date="2021" name="Sci. Rep.">
        <title>The genome of the diatom Chaetoceros tenuissimus carries an ancient integrated fragment of an extant virus.</title>
        <authorList>
            <person name="Hongo Y."/>
            <person name="Kimura K."/>
            <person name="Takaki Y."/>
            <person name="Yoshida Y."/>
            <person name="Baba S."/>
            <person name="Kobayashi G."/>
            <person name="Nagasaki K."/>
            <person name="Hano T."/>
            <person name="Tomaru Y."/>
        </authorList>
    </citation>
    <scope>NUCLEOTIDE SEQUENCE [LARGE SCALE GENOMIC DNA]</scope>
    <source>
        <strain evidence="8 9">NIES-3715</strain>
    </source>
</reference>
<dbReference type="InterPro" id="IPR047623">
    <property type="entry name" value="SatP"/>
</dbReference>
<evidence type="ECO:0000313" key="9">
    <source>
        <dbReference type="Proteomes" id="UP001054902"/>
    </source>
</evidence>
<feature type="region of interest" description="Disordered" evidence="6">
    <location>
        <begin position="260"/>
        <end position="293"/>
    </location>
</feature>
<dbReference type="GO" id="GO:0005886">
    <property type="term" value="C:plasma membrane"/>
    <property type="evidence" value="ECO:0007669"/>
    <property type="project" value="TreeGrafter"/>
</dbReference>
<evidence type="ECO:0000256" key="7">
    <source>
        <dbReference type="SAM" id="Phobius"/>
    </source>
</evidence>
<keyword evidence="9" id="KW-1185">Reference proteome</keyword>
<dbReference type="Proteomes" id="UP001054902">
    <property type="component" value="Unassembled WGS sequence"/>
</dbReference>
<feature type="transmembrane region" description="Helical" evidence="7">
    <location>
        <begin position="29"/>
        <end position="48"/>
    </location>
</feature>
<dbReference type="AlphaFoldDB" id="A0AAD3D2J0"/>
<dbReference type="GO" id="GO:0015360">
    <property type="term" value="F:acetate:proton symporter activity"/>
    <property type="evidence" value="ECO:0007669"/>
    <property type="project" value="TreeGrafter"/>
</dbReference>
<dbReference type="PANTHER" id="PTHR30178:SF3">
    <property type="entry name" value="SUCCINATE-ACETATE_PROTON SYMPORTER SATP"/>
    <property type="match status" value="1"/>
</dbReference>
<feature type="transmembrane region" description="Helical" evidence="7">
    <location>
        <begin position="68"/>
        <end position="87"/>
    </location>
</feature>
<evidence type="ECO:0000256" key="3">
    <source>
        <dbReference type="ARBA" id="ARBA00022692"/>
    </source>
</evidence>
<proteinExistence type="inferred from homology"/>
<feature type="transmembrane region" description="Helical" evidence="7">
    <location>
        <begin position="165"/>
        <end position="183"/>
    </location>
</feature>
<evidence type="ECO:0000256" key="2">
    <source>
        <dbReference type="ARBA" id="ARBA00005587"/>
    </source>
</evidence>
<dbReference type="GO" id="GO:0071422">
    <property type="term" value="P:succinate transmembrane transport"/>
    <property type="evidence" value="ECO:0007669"/>
    <property type="project" value="TreeGrafter"/>
</dbReference>
<accession>A0AAD3D2J0</accession>
<comment type="caution">
    <text evidence="8">The sequence shown here is derived from an EMBL/GenBank/DDBJ whole genome shotgun (WGS) entry which is preliminary data.</text>
</comment>
<dbReference type="EMBL" id="BLLK01000052">
    <property type="protein sequence ID" value="GFH56573.1"/>
    <property type="molecule type" value="Genomic_DNA"/>
</dbReference>
<evidence type="ECO:0000256" key="4">
    <source>
        <dbReference type="ARBA" id="ARBA00022989"/>
    </source>
</evidence>
<organism evidence="8 9">
    <name type="scientific">Chaetoceros tenuissimus</name>
    <dbReference type="NCBI Taxonomy" id="426638"/>
    <lineage>
        <taxon>Eukaryota</taxon>
        <taxon>Sar</taxon>
        <taxon>Stramenopiles</taxon>
        <taxon>Ochrophyta</taxon>
        <taxon>Bacillariophyta</taxon>
        <taxon>Coscinodiscophyceae</taxon>
        <taxon>Chaetocerotophycidae</taxon>
        <taxon>Chaetocerotales</taxon>
        <taxon>Chaetocerotaceae</taxon>
        <taxon>Chaetoceros</taxon>
    </lineage>
</organism>
<protein>
    <submittedName>
        <fullName evidence="8">Uncharacterized protein</fullName>
    </submittedName>
</protein>
<keyword evidence="3 7" id="KW-0812">Transmembrane</keyword>
<keyword evidence="5 7" id="KW-0472">Membrane</keyword>
<dbReference type="PROSITE" id="PS01114">
    <property type="entry name" value="GPR1_FUN34_YAAH"/>
    <property type="match status" value="1"/>
</dbReference>
<comment type="similarity">
    <text evidence="2">Belongs to the acetate uptake transporter (AceTr) (TC 2.A.96) family.</text>
</comment>
<keyword evidence="4 7" id="KW-1133">Transmembrane helix</keyword>
<feature type="transmembrane region" description="Helical" evidence="7">
    <location>
        <begin position="141"/>
        <end position="158"/>
    </location>
</feature>
<sequence>MSSSMEVRRQEGSLAEEIKNLAPHINSPVPNPAPLGLFAFGLTTALLQMKHTKLTGNNVEELNGVENLVWGFGLFYGGLLQIIAGLCEIKRNNMFGFTAFLSYGAFWMSISTAEILVRLYSAIGATNENISVDFISINPKGVQAMLIMMGIFTFILWICTFKQNLAICSLIFSLMLTFFLLAAGIDDYNTDKAAGWFGIITSAIAFFIGGAELINDIIGGGEEIIPLGHFDNNEFRFFGGMHVAGRIHGVTVDGGLQRSEFGPKGDKTTLSTRSKKDEKEPLNPNARVDVETD</sequence>
<evidence type="ECO:0000256" key="1">
    <source>
        <dbReference type="ARBA" id="ARBA00004141"/>
    </source>
</evidence>
<dbReference type="Pfam" id="PF01184">
    <property type="entry name" value="Gpr1_Fun34_YaaH"/>
    <property type="match status" value="1"/>
</dbReference>
<feature type="transmembrane region" description="Helical" evidence="7">
    <location>
        <begin position="99"/>
        <end position="121"/>
    </location>
</feature>
<evidence type="ECO:0000256" key="5">
    <source>
        <dbReference type="ARBA" id="ARBA00023136"/>
    </source>
</evidence>
<comment type="subcellular location">
    <subcellularLocation>
        <location evidence="1">Membrane</location>
        <topology evidence="1">Multi-pass membrane protein</topology>
    </subcellularLocation>
</comment>
<dbReference type="InterPro" id="IPR047622">
    <property type="entry name" value="GPR1_FUN34_YAAH"/>
</dbReference>
<dbReference type="PANTHER" id="PTHR30178">
    <property type="entry name" value="INNER MEMBRANE PROTEIN YAAH"/>
    <property type="match status" value="1"/>
</dbReference>
<name>A0AAD3D2J0_9STRA</name>
<gene>
    <name evidence="8" type="ORF">CTEN210_13049</name>
</gene>
<feature type="transmembrane region" description="Helical" evidence="7">
    <location>
        <begin position="195"/>
        <end position="214"/>
    </location>
</feature>
<dbReference type="NCBIfam" id="NF038013">
    <property type="entry name" value="AceTr_1"/>
    <property type="match status" value="1"/>
</dbReference>
<evidence type="ECO:0000256" key="6">
    <source>
        <dbReference type="SAM" id="MobiDB-lite"/>
    </source>
</evidence>
<dbReference type="InterPro" id="IPR000791">
    <property type="entry name" value="Gpr1/Fun34/SatP-like"/>
</dbReference>